<dbReference type="GO" id="GO:0031956">
    <property type="term" value="F:medium-chain fatty acid-CoA ligase activity"/>
    <property type="evidence" value="ECO:0007669"/>
    <property type="project" value="TreeGrafter"/>
</dbReference>
<dbReference type="Gene3D" id="3.40.50.12780">
    <property type="entry name" value="N-terminal domain of ligase-like"/>
    <property type="match status" value="1"/>
</dbReference>
<evidence type="ECO:0000259" key="4">
    <source>
        <dbReference type="Pfam" id="PF13193"/>
    </source>
</evidence>
<evidence type="ECO:0000313" key="5">
    <source>
        <dbReference type="EMBL" id="UYF94341.1"/>
    </source>
</evidence>
<dbReference type="SUPFAM" id="SSF56801">
    <property type="entry name" value="Acetyl-CoA synthetase-like"/>
    <property type="match status" value="1"/>
</dbReference>
<dbReference type="GO" id="GO:0006631">
    <property type="term" value="P:fatty acid metabolic process"/>
    <property type="evidence" value="ECO:0007669"/>
    <property type="project" value="TreeGrafter"/>
</dbReference>
<dbReference type="GeneID" id="83618903"/>
<dbReference type="PANTHER" id="PTHR43201">
    <property type="entry name" value="ACYL-COA SYNTHETASE"/>
    <property type="match status" value="1"/>
</dbReference>
<feature type="domain" description="AMP-binding enzyme C-terminal" evidence="4">
    <location>
        <begin position="451"/>
        <end position="527"/>
    </location>
</feature>
<gene>
    <name evidence="5" type="ORF">OCS65_00755</name>
</gene>
<organism evidence="5 6">
    <name type="scientific">Rhodococcus aetherivorans</name>
    <dbReference type="NCBI Taxonomy" id="191292"/>
    <lineage>
        <taxon>Bacteria</taxon>
        <taxon>Bacillati</taxon>
        <taxon>Actinomycetota</taxon>
        <taxon>Actinomycetes</taxon>
        <taxon>Mycobacteriales</taxon>
        <taxon>Nocardiaceae</taxon>
        <taxon>Rhodococcus</taxon>
    </lineage>
</organism>
<keyword evidence="2" id="KW-0436">Ligase</keyword>
<dbReference type="RefSeq" id="WP_263508446.1">
    <property type="nucleotide sequence ID" value="NZ_CP106982.1"/>
</dbReference>
<dbReference type="EMBL" id="CP106982">
    <property type="protein sequence ID" value="UYF94341.1"/>
    <property type="molecule type" value="Genomic_DNA"/>
</dbReference>
<sequence>MTASAPAARTWGALLHEMADRFPTRAAISFEGTATTFAELDHRVSQWSKALLAMGIGRGDSIAILAGNRPEWLYTAMAGARIGAVVVPINTWYKTDELAYALDHGDVKVLLFFDRLRDTDYVPIVAGTVAAVTEAPGPDGILHDTKLPALHHVVELGQHRLPAAVSLRQFLGCGEQISDDALADAEAAVEPDDLAYLIYTSGSTARPKCVALEHHHAIVNTFNIGERQALDEHDRSFLATPLFYGLGVIQALGATWTHGACVVLMEVYEPGRALELLERERCTAYYGLGNMTRSLVDHPDCARRQLSLRKGVLGLSKADRRLARTELGLTLGTSIYGLTESYGLCALTDAHDPVERAEDTIGRPLPDWDIRIADPDTDEPIPTGEIGQILIRGHVMRGYYKDPDRNREVMTPDGFFRTGDLGYMDEHGYLHFHSRLSEMMKPGGINVSPLEVELLVGEIAGVREVHAVGIPDIARGEAIVVFVDADRDDVTLDRIQDHVRSRAAKYKAPHHVIYGTSASFPRVASGKVPKARLRELALTELGFDAAGMPTPAVDTPLSDH</sequence>
<dbReference type="Pfam" id="PF00501">
    <property type="entry name" value="AMP-binding"/>
    <property type="match status" value="1"/>
</dbReference>
<dbReference type="Proteomes" id="UP001163947">
    <property type="component" value="Chromosome"/>
</dbReference>
<dbReference type="InterPro" id="IPR025110">
    <property type="entry name" value="AMP-bd_C"/>
</dbReference>
<comment type="similarity">
    <text evidence="1">Belongs to the ATP-dependent AMP-binding enzyme family.</text>
</comment>
<reference evidence="5" key="1">
    <citation type="submission" date="2022-09" db="EMBL/GenBank/DDBJ databases">
        <title>The genome sequence of Rhodococcus aetherivorans N1.</title>
        <authorList>
            <person name="Jiang W."/>
        </authorList>
    </citation>
    <scope>NUCLEOTIDE SEQUENCE</scope>
    <source>
        <strain evidence="5">N1</strain>
    </source>
</reference>
<evidence type="ECO:0000256" key="1">
    <source>
        <dbReference type="ARBA" id="ARBA00006432"/>
    </source>
</evidence>
<dbReference type="PANTHER" id="PTHR43201:SF5">
    <property type="entry name" value="MEDIUM-CHAIN ACYL-COA LIGASE ACSF2, MITOCHONDRIAL"/>
    <property type="match status" value="1"/>
</dbReference>
<dbReference type="AlphaFoldDB" id="A0AA46SDV3"/>
<accession>A0AA46SDV3</accession>
<evidence type="ECO:0000256" key="2">
    <source>
        <dbReference type="ARBA" id="ARBA00022598"/>
    </source>
</evidence>
<dbReference type="InterPro" id="IPR042099">
    <property type="entry name" value="ANL_N_sf"/>
</dbReference>
<dbReference type="Gene3D" id="3.30.300.30">
    <property type="match status" value="1"/>
</dbReference>
<dbReference type="InterPro" id="IPR000873">
    <property type="entry name" value="AMP-dep_synth/lig_dom"/>
</dbReference>
<evidence type="ECO:0000259" key="3">
    <source>
        <dbReference type="Pfam" id="PF00501"/>
    </source>
</evidence>
<evidence type="ECO:0000313" key="6">
    <source>
        <dbReference type="Proteomes" id="UP001163947"/>
    </source>
</evidence>
<feature type="domain" description="AMP-dependent synthetase/ligase" evidence="3">
    <location>
        <begin position="17"/>
        <end position="400"/>
    </location>
</feature>
<protein>
    <submittedName>
        <fullName evidence="5">AMP-binding protein</fullName>
    </submittedName>
</protein>
<name>A0AA46SDV3_9NOCA</name>
<dbReference type="Pfam" id="PF13193">
    <property type="entry name" value="AMP-binding_C"/>
    <property type="match status" value="1"/>
</dbReference>
<dbReference type="InterPro" id="IPR045851">
    <property type="entry name" value="AMP-bd_C_sf"/>
</dbReference>
<proteinExistence type="inferred from homology"/>